<gene>
    <name evidence="2" type="ORF">CCACVL1_14998</name>
</gene>
<proteinExistence type="predicted"/>
<sequence>MKEQWEIHYSRFFNFPDIKSTGLTPLPSRNLRSIGNWVSSPSPASLQLITNPNSRGTVLIVSSLGKIYESFKDAGNSWLPSSNCALPTSLPLELVELNGINARTDAEFCHENHSGNHEPLLLPPSNDEGLIGQCTKEPVSTHHLEAKYAEVPSSFSALLSSSCIQTEQGADAVELRNAPTAMNRLSGMV</sequence>
<name>A0A1R3I4H5_COCAP</name>
<dbReference type="Pfam" id="PF25349">
    <property type="entry name" value="PH_PHS1"/>
    <property type="match status" value="1"/>
</dbReference>
<dbReference type="InterPro" id="IPR057619">
    <property type="entry name" value="PH_PHS1"/>
</dbReference>
<feature type="non-terminal residue" evidence="2">
    <location>
        <position position="189"/>
    </location>
</feature>
<protein>
    <recommendedName>
        <fullName evidence="1">Poor homologous synapsis 1 PH domain-containing protein</fullName>
    </recommendedName>
</protein>
<dbReference type="OMA" id="QWEIHYS"/>
<dbReference type="Gramene" id="OMO77477">
    <property type="protein sequence ID" value="OMO77477"/>
    <property type="gene ID" value="CCACVL1_14998"/>
</dbReference>
<evidence type="ECO:0000313" key="3">
    <source>
        <dbReference type="Proteomes" id="UP000188268"/>
    </source>
</evidence>
<accession>A0A1R3I4H5</accession>
<feature type="domain" description="Poor homologous synapsis 1 PH" evidence="1">
    <location>
        <begin position="3"/>
        <end position="70"/>
    </location>
</feature>
<dbReference type="EMBL" id="AWWV01010724">
    <property type="protein sequence ID" value="OMO77477.1"/>
    <property type="molecule type" value="Genomic_DNA"/>
</dbReference>
<dbReference type="AlphaFoldDB" id="A0A1R3I4H5"/>
<keyword evidence="3" id="KW-1185">Reference proteome</keyword>
<dbReference type="STRING" id="210143.A0A1R3I4H5"/>
<dbReference type="OrthoDB" id="1864854at2759"/>
<evidence type="ECO:0000313" key="2">
    <source>
        <dbReference type="EMBL" id="OMO77477.1"/>
    </source>
</evidence>
<organism evidence="2 3">
    <name type="scientific">Corchorus capsularis</name>
    <name type="common">Jute</name>
    <dbReference type="NCBI Taxonomy" id="210143"/>
    <lineage>
        <taxon>Eukaryota</taxon>
        <taxon>Viridiplantae</taxon>
        <taxon>Streptophyta</taxon>
        <taxon>Embryophyta</taxon>
        <taxon>Tracheophyta</taxon>
        <taxon>Spermatophyta</taxon>
        <taxon>Magnoliopsida</taxon>
        <taxon>eudicotyledons</taxon>
        <taxon>Gunneridae</taxon>
        <taxon>Pentapetalae</taxon>
        <taxon>rosids</taxon>
        <taxon>malvids</taxon>
        <taxon>Malvales</taxon>
        <taxon>Malvaceae</taxon>
        <taxon>Grewioideae</taxon>
        <taxon>Apeibeae</taxon>
        <taxon>Corchorus</taxon>
    </lineage>
</organism>
<dbReference type="Proteomes" id="UP000188268">
    <property type="component" value="Unassembled WGS sequence"/>
</dbReference>
<evidence type="ECO:0000259" key="1">
    <source>
        <dbReference type="Pfam" id="PF25349"/>
    </source>
</evidence>
<comment type="caution">
    <text evidence="2">The sequence shown here is derived from an EMBL/GenBank/DDBJ whole genome shotgun (WGS) entry which is preliminary data.</text>
</comment>
<reference evidence="2 3" key="1">
    <citation type="submission" date="2013-09" db="EMBL/GenBank/DDBJ databases">
        <title>Corchorus capsularis genome sequencing.</title>
        <authorList>
            <person name="Alam M."/>
            <person name="Haque M.S."/>
            <person name="Islam M.S."/>
            <person name="Emdad E.M."/>
            <person name="Islam M.M."/>
            <person name="Ahmed B."/>
            <person name="Halim A."/>
            <person name="Hossen Q.M.M."/>
            <person name="Hossain M.Z."/>
            <person name="Ahmed R."/>
            <person name="Khan M.M."/>
            <person name="Islam R."/>
            <person name="Rashid M.M."/>
            <person name="Khan S.A."/>
            <person name="Rahman M.S."/>
            <person name="Alam M."/>
        </authorList>
    </citation>
    <scope>NUCLEOTIDE SEQUENCE [LARGE SCALE GENOMIC DNA]</scope>
    <source>
        <strain evidence="3">cv. CVL-1</strain>
        <tissue evidence="2">Whole seedling</tissue>
    </source>
</reference>